<organism evidence="2 3">
    <name type="scientific">Raineya orbicola</name>
    <dbReference type="NCBI Taxonomy" id="2016530"/>
    <lineage>
        <taxon>Bacteria</taxon>
        <taxon>Pseudomonadati</taxon>
        <taxon>Bacteroidota</taxon>
        <taxon>Cytophagia</taxon>
        <taxon>Cytophagales</taxon>
        <taxon>Raineyaceae</taxon>
        <taxon>Raineya</taxon>
    </lineage>
</organism>
<sequence>MKKLWLVLLCLACTIALFSCGSDSYAYRRKHGGYDSQTWIPKRHYPYWYNKKAR</sequence>
<evidence type="ECO:0008006" key="4">
    <source>
        <dbReference type="Google" id="ProtNLM"/>
    </source>
</evidence>
<protein>
    <recommendedName>
        <fullName evidence="4">Lipoprotein</fullName>
    </recommendedName>
</protein>
<gene>
    <name evidence="2" type="ORF">Rain11_2014</name>
</gene>
<keyword evidence="3" id="KW-1185">Reference proteome</keyword>
<dbReference type="EMBL" id="NKXO01000033">
    <property type="protein sequence ID" value="PKQ67461.1"/>
    <property type="molecule type" value="Genomic_DNA"/>
</dbReference>
<dbReference type="Proteomes" id="UP000233387">
    <property type="component" value="Unassembled WGS sequence"/>
</dbReference>
<dbReference type="AlphaFoldDB" id="A0A2N3IAV7"/>
<keyword evidence="1" id="KW-0732">Signal</keyword>
<evidence type="ECO:0000313" key="2">
    <source>
        <dbReference type="EMBL" id="PKQ67461.1"/>
    </source>
</evidence>
<dbReference type="PROSITE" id="PS51257">
    <property type="entry name" value="PROKAR_LIPOPROTEIN"/>
    <property type="match status" value="1"/>
</dbReference>
<feature type="signal peptide" evidence="1">
    <location>
        <begin position="1"/>
        <end position="21"/>
    </location>
</feature>
<accession>A0A2N3IAV7</accession>
<evidence type="ECO:0000256" key="1">
    <source>
        <dbReference type="SAM" id="SignalP"/>
    </source>
</evidence>
<feature type="chain" id="PRO_5014606526" description="Lipoprotein" evidence="1">
    <location>
        <begin position="22"/>
        <end position="54"/>
    </location>
</feature>
<name>A0A2N3IAV7_9BACT</name>
<reference evidence="2 3" key="1">
    <citation type="submission" date="2017-06" db="EMBL/GenBank/DDBJ databases">
        <title>Raineya orbicola gen. nov., sp. nov. a slightly thermophilic bacterium of the phylum Bacteroidetes and the description of Raineyaceae fam. nov.</title>
        <authorList>
            <person name="Albuquerque L."/>
            <person name="Polonia A.R.M."/>
            <person name="Barroso C."/>
            <person name="Froufe H.J.C."/>
            <person name="Lage O."/>
            <person name="Lobo-Da-Cunha A."/>
            <person name="Egas C."/>
            <person name="Da Costa M.S."/>
        </authorList>
    </citation>
    <scope>NUCLEOTIDE SEQUENCE [LARGE SCALE GENOMIC DNA]</scope>
    <source>
        <strain evidence="2 3">SPSPC-11</strain>
    </source>
</reference>
<dbReference type="RefSeq" id="WP_165778117.1">
    <property type="nucleotide sequence ID" value="NZ_NKXO01000033.1"/>
</dbReference>
<comment type="caution">
    <text evidence="2">The sequence shown here is derived from an EMBL/GenBank/DDBJ whole genome shotgun (WGS) entry which is preliminary data.</text>
</comment>
<proteinExistence type="predicted"/>
<evidence type="ECO:0000313" key="3">
    <source>
        <dbReference type="Proteomes" id="UP000233387"/>
    </source>
</evidence>